<dbReference type="GO" id="GO:0016020">
    <property type="term" value="C:membrane"/>
    <property type="evidence" value="ECO:0007669"/>
    <property type="project" value="UniProtKB-SubCell"/>
</dbReference>
<dbReference type="PANTHER" id="PTHR33203:SF4">
    <property type="entry name" value="F27J15.22"/>
    <property type="match status" value="1"/>
</dbReference>
<feature type="transmembrane region" description="Helical" evidence="9">
    <location>
        <begin position="76"/>
        <end position="94"/>
    </location>
</feature>
<evidence type="ECO:0000256" key="2">
    <source>
        <dbReference type="ARBA" id="ARBA00004141"/>
    </source>
</evidence>
<sequence>MHVTLVPLKTLVSLIHLFFFQATSFSFATFSATTTTMADHHHHPTSLSQTQTTPRTTTSSSLLRKLRHHVANSNQLFGVLTLLITGSILLLLTGLTIVGSVLGLILFAPLIIVTSPIWIPLCAVLFLVTAMFLSMCGFGIVVLAVLTWMYRYFKGLHHPPGSNRVSHALNRVKDRAGNLNSKGLDAAAPGA</sequence>
<proteinExistence type="inferred from homology"/>
<dbReference type="GO" id="GO:0012511">
    <property type="term" value="C:monolayer-surrounded lipid storage body"/>
    <property type="evidence" value="ECO:0007669"/>
    <property type="project" value="InterPro"/>
</dbReference>
<comment type="function">
    <text evidence="1">May have a structural role to stabilize the lipid body during desiccation of the seed by preventing coalescence of the oil. Probably interacts with both lipid and phospholipid moieties of lipid bodies. May also provide recognition signals for specific lipase anchorage in lipolysis during seedling growth.</text>
</comment>
<reference evidence="10 11" key="1">
    <citation type="submission" date="2018-09" db="EMBL/GenBank/DDBJ databases">
        <title>A high-quality reference genome of wild soybean provides a powerful tool to mine soybean genomes.</title>
        <authorList>
            <person name="Xie M."/>
            <person name="Chung C.Y.L."/>
            <person name="Li M.-W."/>
            <person name="Wong F.-L."/>
            <person name="Chan T.-F."/>
            <person name="Lam H.-M."/>
        </authorList>
    </citation>
    <scope>NUCLEOTIDE SEQUENCE [LARGE SCALE GENOMIC DNA]</scope>
    <source>
        <strain evidence="11">cv. W05</strain>
        <tissue evidence="10">Hypocotyl of etiolated seedlings</tissue>
    </source>
</reference>
<feature type="transmembrane region" description="Helical" evidence="9">
    <location>
        <begin position="125"/>
        <end position="150"/>
    </location>
</feature>
<gene>
    <name evidence="10" type="ORF">D0Y65_015321</name>
</gene>
<evidence type="ECO:0000256" key="4">
    <source>
        <dbReference type="ARBA" id="ARBA00010858"/>
    </source>
</evidence>
<comment type="subcellular location">
    <subcellularLocation>
        <location evidence="3">Lipid droplet</location>
    </subcellularLocation>
    <subcellularLocation>
        <location evidence="2">Membrane</location>
        <topology evidence="2">Multi-pass membrane protein</topology>
    </subcellularLocation>
</comment>
<dbReference type="InterPro" id="IPR000136">
    <property type="entry name" value="Oleosin"/>
</dbReference>
<keyword evidence="5" id="KW-0551">Lipid droplet</keyword>
<evidence type="ECO:0000256" key="1">
    <source>
        <dbReference type="ARBA" id="ARBA00002582"/>
    </source>
</evidence>
<name>A0A445KCM0_GLYSO</name>
<dbReference type="EMBL" id="QZWG01000006">
    <property type="protein sequence ID" value="RZC08564.1"/>
    <property type="molecule type" value="Genomic_DNA"/>
</dbReference>
<evidence type="ECO:0000256" key="3">
    <source>
        <dbReference type="ARBA" id="ARBA00004502"/>
    </source>
</evidence>
<comment type="similarity">
    <text evidence="4">Belongs to the oleosin family.</text>
</comment>
<keyword evidence="8 9" id="KW-0472">Membrane</keyword>
<accession>A0A445KCM0</accession>
<evidence type="ECO:0000256" key="6">
    <source>
        <dbReference type="ARBA" id="ARBA00022692"/>
    </source>
</evidence>
<evidence type="ECO:0000256" key="9">
    <source>
        <dbReference type="SAM" id="Phobius"/>
    </source>
</evidence>
<keyword evidence="11" id="KW-1185">Reference proteome</keyword>
<protein>
    <submittedName>
        <fullName evidence="10">Oleosin 16 kDa</fullName>
    </submittedName>
</protein>
<dbReference type="PANTHER" id="PTHR33203">
    <property type="entry name" value="OLEOSIN"/>
    <property type="match status" value="1"/>
</dbReference>
<keyword evidence="6 9" id="KW-0812">Transmembrane</keyword>
<dbReference type="Proteomes" id="UP000289340">
    <property type="component" value="Chromosome 6"/>
</dbReference>
<comment type="caution">
    <text evidence="10">The sequence shown here is derived from an EMBL/GenBank/DDBJ whole genome shotgun (WGS) entry which is preliminary data.</text>
</comment>
<dbReference type="GO" id="GO:0048608">
    <property type="term" value="P:reproductive structure development"/>
    <property type="evidence" value="ECO:0007669"/>
    <property type="project" value="UniProtKB-ARBA"/>
</dbReference>
<dbReference type="AlphaFoldDB" id="A0A445KCM0"/>
<evidence type="ECO:0000313" key="11">
    <source>
        <dbReference type="Proteomes" id="UP000289340"/>
    </source>
</evidence>
<feature type="transmembrane region" description="Helical" evidence="9">
    <location>
        <begin position="101"/>
        <end position="119"/>
    </location>
</feature>
<evidence type="ECO:0000256" key="5">
    <source>
        <dbReference type="ARBA" id="ARBA00022677"/>
    </source>
</evidence>
<dbReference type="GO" id="GO:0019915">
    <property type="term" value="P:lipid storage"/>
    <property type="evidence" value="ECO:0007669"/>
    <property type="project" value="TreeGrafter"/>
</dbReference>
<evidence type="ECO:0000313" key="10">
    <source>
        <dbReference type="EMBL" id="RZC08564.1"/>
    </source>
</evidence>
<dbReference type="GO" id="GO:0009791">
    <property type="term" value="P:post-embryonic development"/>
    <property type="evidence" value="ECO:0007669"/>
    <property type="project" value="UniProtKB-ARBA"/>
</dbReference>
<keyword evidence="7 9" id="KW-1133">Transmembrane helix</keyword>
<evidence type="ECO:0000256" key="8">
    <source>
        <dbReference type="ARBA" id="ARBA00023136"/>
    </source>
</evidence>
<evidence type="ECO:0000256" key="7">
    <source>
        <dbReference type="ARBA" id="ARBA00022989"/>
    </source>
</evidence>
<dbReference type="SMR" id="A0A445KCM0"/>
<dbReference type="Pfam" id="PF01277">
    <property type="entry name" value="Oleosin"/>
    <property type="match status" value="1"/>
</dbReference>
<organism evidence="10 11">
    <name type="scientific">Glycine soja</name>
    <name type="common">Wild soybean</name>
    <dbReference type="NCBI Taxonomy" id="3848"/>
    <lineage>
        <taxon>Eukaryota</taxon>
        <taxon>Viridiplantae</taxon>
        <taxon>Streptophyta</taxon>
        <taxon>Embryophyta</taxon>
        <taxon>Tracheophyta</taxon>
        <taxon>Spermatophyta</taxon>
        <taxon>Magnoliopsida</taxon>
        <taxon>eudicotyledons</taxon>
        <taxon>Gunneridae</taxon>
        <taxon>Pentapetalae</taxon>
        <taxon>rosids</taxon>
        <taxon>fabids</taxon>
        <taxon>Fabales</taxon>
        <taxon>Fabaceae</taxon>
        <taxon>Papilionoideae</taxon>
        <taxon>50 kb inversion clade</taxon>
        <taxon>NPAAA clade</taxon>
        <taxon>indigoferoid/millettioid clade</taxon>
        <taxon>Phaseoleae</taxon>
        <taxon>Glycine</taxon>
        <taxon>Glycine subgen. Soja</taxon>
    </lineage>
</organism>